<evidence type="ECO:0000256" key="6">
    <source>
        <dbReference type="ARBA" id="ARBA00022840"/>
    </source>
</evidence>
<evidence type="ECO:0000256" key="1">
    <source>
        <dbReference type="ARBA" id="ARBA00000798"/>
    </source>
</evidence>
<evidence type="ECO:0000256" key="2">
    <source>
        <dbReference type="ARBA" id="ARBA00008664"/>
    </source>
</evidence>
<dbReference type="SUPFAM" id="SSF56024">
    <property type="entry name" value="Phospholipase D/nuclease"/>
    <property type="match status" value="1"/>
</dbReference>
<dbReference type="Proteomes" id="UP000805085">
    <property type="component" value="Unassembled WGS sequence"/>
</dbReference>
<dbReference type="InterPro" id="IPR001736">
    <property type="entry name" value="PLipase_D/transphosphatidylase"/>
</dbReference>
<name>A0ABX2E7M5_9FLAO</name>
<dbReference type="PANTHER" id="PTHR43856:SF1">
    <property type="entry name" value="MITOCHONDRIAL CARDIOLIPIN HYDROLASE"/>
    <property type="match status" value="1"/>
</dbReference>
<proteinExistence type="inferred from homology"/>
<dbReference type="EMBL" id="JABRWQ010000006">
    <property type="protein sequence ID" value="NRD24526.1"/>
    <property type="molecule type" value="Genomic_DNA"/>
</dbReference>
<gene>
    <name evidence="10" type="ORF">HNV10_14805</name>
</gene>
<keyword evidence="8" id="KW-0443">Lipid metabolism</keyword>
<comment type="catalytic activity">
    <reaction evidence="1">
        <text>a 1,2-diacyl-sn-glycero-3-phosphocholine + H2O = a 1,2-diacyl-sn-glycero-3-phosphate + choline + H(+)</text>
        <dbReference type="Rhea" id="RHEA:14445"/>
        <dbReference type="ChEBI" id="CHEBI:15354"/>
        <dbReference type="ChEBI" id="CHEBI:15377"/>
        <dbReference type="ChEBI" id="CHEBI:15378"/>
        <dbReference type="ChEBI" id="CHEBI:57643"/>
        <dbReference type="ChEBI" id="CHEBI:58608"/>
        <dbReference type="EC" id="3.1.4.4"/>
    </reaction>
</comment>
<keyword evidence="11" id="KW-1185">Reference proteome</keyword>
<feature type="domain" description="PLD phosphodiesterase" evidence="9">
    <location>
        <begin position="102"/>
        <end position="129"/>
    </location>
</feature>
<keyword evidence="5" id="KW-0378">Hydrolase</keyword>
<dbReference type="PROSITE" id="PS50035">
    <property type="entry name" value="PLD"/>
    <property type="match status" value="1"/>
</dbReference>
<accession>A0ABX2E7M5</accession>
<dbReference type="InterPro" id="IPR029047">
    <property type="entry name" value="HSP70_peptide-bd_sf"/>
</dbReference>
<organism evidence="10 11">
    <name type="scientific">Winogradskyella litoriviva</name>
    <dbReference type="NCBI Taxonomy" id="1220182"/>
    <lineage>
        <taxon>Bacteria</taxon>
        <taxon>Pseudomonadati</taxon>
        <taxon>Bacteroidota</taxon>
        <taxon>Flavobacteriia</taxon>
        <taxon>Flavobacteriales</taxon>
        <taxon>Flavobacteriaceae</taxon>
        <taxon>Winogradskyella</taxon>
    </lineage>
</organism>
<sequence>MPNHATNHTQTRSTQFDKPMVNVHFDNIRQHIISALDKASERIIVAVYWFTNEELFDKLIQQIEKGCRVELIIHNDFINNRNTGLNFQQFVDKGGEFYFSDGYNPMHNKFCVIDDQILINGSYNWTYYAENKNRENVLIIEKEKDTIESFISEFERLKSLTEKVTEIRQLTRFEVDENNVLRARDYLANDIVFQAKVTNRPEIVESAFEIAPDNIEVQKIAYSLDLTKKYRLKHSIGSSLKDDGYIIIVEKGEMIPISSSTIVKTVADNQISSEATIHYGEKPKASQNPKFAKMRLNGLPKKPAGEAQMKYHFTIDLKGNLRMEKYSLDNGKRVILNKKITGLLEEIKEEKTA</sequence>
<evidence type="ECO:0000256" key="4">
    <source>
        <dbReference type="ARBA" id="ARBA00022741"/>
    </source>
</evidence>
<comment type="similarity">
    <text evidence="2">Belongs to the phospholipase D family.</text>
</comment>
<dbReference type="InterPro" id="IPR013126">
    <property type="entry name" value="Hsp_70_fam"/>
</dbReference>
<evidence type="ECO:0000259" key="9">
    <source>
        <dbReference type="PROSITE" id="PS50035"/>
    </source>
</evidence>
<dbReference type="InterPro" id="IPR051406">
    <property type="entry name" value="PLD_domain"/>
</dbReference>
<dbReference type="Gene3D" id="3.30.870.10">
    <property type="entry name" value="Endonuclease Chain A"/>
    <property type="match status" value="1"/>
</dbReference>
<dbReference type="Gene3D" id="2.60.34.10">
    <property type="entry name" value="Substrate Binding Domain Of DNAk, Chain A, domain 1"/>
    <property type="match status" value="1"/>
</dbReference>
<dbReference type="Pfam" id="PF00012">
    <property type="entry name" value="HSP70"/>
    <property type="match status" value="1"/>
</dbReference>
<keyword evidence="7" id="KW-0442">Lipid degradation</keyword>
<evidence type="ECO:0000256" key="7">
    <source>
        <dbReference type="ARBA" id="ARBA00022963"/>
    </source>
</evidence>
<reference evidence="10 11" key="1">
    <citation type="journal article" date="2015" name="Int. J. Syst. Evol. Microbiol.">
        <title>Winogradskyella litoriviva sp. nov., isolated from coastal seawater.</title>
        <authorList>
            <person name="Nedashkovskaya O.I."/>
            <person name="Kukhlevskiy A.D."/>
            <person name="Zhukova N.V."/>
            <person name="Kim S.J."/>
            <person name="Rhee S.K."/>
            <person name="Mikhailov V.V."/>
        </authorList>
    </citation>
    <scope>NUCLEOTIDE SEQUENCE [LARGE SCALE GENOMIC DNA]</scope>
    <source>
        <strain evidence="10 11">KMM6491</strain>
    </source>
</reference>
<dbReference type="Pfam" id="PF13091">
    <property type="entry name" value="PLDc_2"/>
    <property type="match status" value="1"/>
</dbReference>
<dbReference type="EC" id="3.1.4.4" evidence="3"/>
<dbReference type="PANTHER" id="PTHR43856">
    <property type="entry name" value="CARDIOLIPIN HYDROLASE"/>
    <property type="match status" value="1"/>
</dbReference>
<dbReference type="InterPro" id="IPR025202">
    <property type="entry name" value="PLD-like_dom"/>
</dbReference>
<evidence type="ECO:0000256" key="8">
    <source>
        <dbReference type="ARBA" id="ARBA00023098"/>
    </source>
</evidence>
<keyword evidence="6" id="KW-0067">ATP-binding</keyword>
<dbReference type="CDD" id="cd09174">
    <property type="entry name" value="PLDc_Nuc_like_unchar2"/>
    <property type="match status" value="1"/>
</dbReference>
<protein>
    <recommendedName>
        <fullName evidence="3">phospholipase D</fullName>
        <ecNumber evidence="3">3.1.4.4</ecNumber>
    </recommendedName>
</protein>
<dbReference type="RefSeq" id="WP_173302169.1">
    <property type="nucleotide sequence ID" value="NZ_JABRWQ010000006.1"/>
</dbReference>
<evidence type="ECO:0000313" key="11">
    <source>
        <dbReference type="Proteomes" id="UP000805085"/>
    </source>
</evidence>
<comment type="caution">
    <text evidence="10">The sequence shown here is derived from an EMBL/GenBank/DDBJ whole genome shotgun (WGS) entry which is preliminary data.</text>
</comment>
<evidence type="ECO:0000313" key="10">
    <source>
        <dbReference type="EMBL" id="NRD24526.1"/>
    </source>
</evidence>
<keyword evidence="4" id="KW-0547">Nucleotide-binding</keyword>
<evidence type="ECO:0000256" key="3">
    <source>
        <dbReference type="ARBA" id="ARBA00012027"/>
    </source>
</evidence>
<dbReference type="SUPFAM" id="SSF100920">
    <property type="entry name" value="Heat shock protein 70kD (HSP70), peptide-binding domain"/>
    <property type="match status" value="1"/>
</dbReference>
<evidence type="ECO:0000256" key="5">
    <source>
        <dbReference type="ARBA" id="ARBA00022801"/>
    </source>
</evidence>